<dbReference type="STRING" id="1123281.SAMN02745180_01736"/>
<dbReference type="SUPFAM" id="SSF53187">
    <property type="entry name" value="Zn-dependent exopeptidases"/>
    <property type="match status" value="1"/>
</dbReference>
<dbReference type="PANTHER" id="PTHR32481">
    <property type="entry name" value="AMINOPEPTIDASE"/>
    <property type="match status" value="1"/>
</dbReference>
<keyword evidence="5" id="KW-0378">Hydrolase</keyword>
<dbReference type="Gene3D" id="2.40.30.40">
    <property type="entry name" value="Peptidase M42, domain 2"/>
    <property type="match status" value="1"/>
</dbReference>
<dbReference type="AlphaFoldDB" id="A0A1M5XMD1"/>
<dbReference type="GO" id="GO:0004177">
    <property type="term" value="F:aminopeptidase activity"/>
    <property type="evidence" value="ECO:0007669"/>
    <property type="project" value="UniProtKB-UniRule"/>
</dbReference>
<dbReference type="SUPFAM" id="SSF101821">
    <property type="entry name" value="Aminopeptidase/glucanase lid domain"/>
    <property type="match status" value="1"/>
</dbReference>
<feature type="binding site" evidence="8">
    <location>
        <position position="68"/>
    </location>
    <ligand>
        <name>Zn(2+)</name>
        <dbReference type="ChEBI" id="CHEBI:29105"/>
        <label>1</label>
    </ligand>
</feature>
<dbReference type="InterPro" id="IPR023367">
    <property type="entry name" value="Peptidase_M42_dom2"/>
</dbReference>
<evidence type="ECO:0000256" key="8">
    <source>
        <dbReference type="PIRSR" id="PIRSR001123-2"/>
    </source>
</evidence>
<dbReference type="Gene3D" id="3.40.630.10">
    <property type="entry name" value="Zn peptidases"/>
    <property type="match status" value="1"/>
</dbReference>
<dbReference type="GO" id="GO:0046872">
    <property type="term" value="F:metal ion binding"/>
    <property type="evidence" value="ECO:0007669"/>
    <property type="project" value="UniProtKB-UniRule"/>
</dbReference>
<dbReference type="OrthoDB" id="9772053at2"/>
<sequence>MEMSQFIEILSNSHGVSGYEYNLKDSIVEAFKPYTDEIQVDKLGNIIAIKKGTSKDRNKRSKIMIAGHMDEIGLIVTAIEDDGFLRFSKIGGIDPRTLLGQEVIVHGKKDIFGVIGAKPPHLQDESEKNKAVKMEDMSIDVGYSKEEVKKLVTIGDSITIRRIFKHLQGSRVTGKALDDKTGVAAMYECAKELSNLNHEADVYFVSTVQEEVGTRGAITSTYNINPDIGIAIDVGFGSTPELPEEDVLDMGKGPGITIGGNIHSGLRKKLADIGNEYNIPIQYEVCPGPTGTDARSIQITRSGIPTLCISIPLRYMHTSVEVIDLNDVKNTAKLLAFFIAAISNENLEGLLCY</sequence>
<keyword evidence="10" id="KW-1185">Reference proteome</keyword>
<evidence type="ECO:0000256" key="6">
    <source>
        <dbReference type="PIRNR" id="PIRNR001123"/>
    </source>
</evidence>
<dbReference type="PIRSF" id="PIRSF001123">
    <property type="entry name" value="PepA_GA"/>
    <property type="match status" value="1"/>
</dbReference>
<name>A0A1M5XMD1_9FIRM</name>
<comment type="similarity">
    <text evidence="1 6">Belongs to the peptidase M42 family.</text>
</comment>
<organism evidence="9 10">
    <name type="scientific">Sporanaerobacter acetigenes DSM 13106</name>
    <dbReference type="NCBI Taxonomy" id="1123281"/>
    <lineage>
        <taxon>Bacteria</taxon>
        <taxon>Bacillati</taxon>
        <taxon>Bacillota</taxon>
        <taxon>Tissierellia</taxon>
        <taxon>Tissierellales</taxon>
        <taxon>Sporanaerobacteraceae</taxon>
        <taxon>Sporanaerobacter</taxon>
    </lineage>
</organism>
<dbReference type="PANTHER" id="PTHR32481:SF0">
    <property type="entry name" value="AMINOPEPTIDASE YPDE-RELATED"/>
    <property type="match status" value="1"/>
</dbReference>
<dbReference type="InterPro" id="IPR008007">
    <property type="entry name" value="Peptidase_M42"/>
</dbReference>
<feature type="active site" description="Proton acceptor" evidence="7">
    <location>
        <position position="210"/>
    </location>
</feature>
<feature type="binding site" evidence="8">
    <location>
        <position position="317"/>
    </location>
    <ligand>
        <name>Zn(2+)</name>
        <dbReference type="ChEBI" id="CHEBI:29105"/>
        <label>2</label>
    </ligand>
</feature>
<keyword evidence="3" id="KW-0645">Protease</keyword>
<evidence type="ECO:0000313" key="10">
    <source>
        <dbReference type="Proteomes" id="UP000184389"/>
    </source>
</evidence>
<dbReference type="Pfam" id="PF05343">
    <property type="entry name" value="Peptidase_M42"/>
    <property type="match status" value="1"/>
</dbReference>
<dbReference type="RefSeq" id="WP_072744402.1">
    <property type="nucleotide sequence ID" value="NZ_FQXR01000007.1"/>
</dbReference>
<gene>
    <name evidence="9" type="ORF">SAMN02745180_01736</name>
</gene>
<dbReference type="CDD" id="cd05656">
    <property type="entry name" value="M42_Frv"/>
    <property type="match status" value="1"/>
</dbReference>
<evidence type="ECO:0000256" key="1">
    <source>
        <dbReference type="ARBA" id="ARBA00006272"/>
    </source>
</evidence>
<accession>A0A1M5XMD1</accession>
<evidence type="ECO:0000313" key="9">
    <source>
        <dbReference type="EMBL" id="SHI00698.1"/>
    </source>
</evidence>
<keyword evidence="2" id="KW-0031">Aminopeptidase</keyword>
<dbReference type="Proteomes" id="UP000184389">
    <property type="component" value="Unassembled WGS sequence"/>
</dbReference>
<protein>
    <submittedName>
        <fullName evidence="9">Endoglucanase</fullName>
    </submittedName>
</protein>
<comment type="cofactor">
    <cofactor evidence="8">
        <name>a divalent metal cation</name>
        <dbReference type="ChEBI" id="CHEBI:60240"/>
    </cofactor>
    <text evidence="8">Binds 2 divalent metal cations per subunit.</text>
</comment>
<keyword evidence="4 8" id="KW-0479">Metal-binding</keyword>
<evidence type="ECO:0000256" key="7">
    <source>
        <dbReference type="PIRSR" id="PIRSR001123-1"/>
    </source>
</evidence>
<dbReference type="EMBL" id="FQXR01000007">
    <property type="protein sequence ID" value="SHI00698.1"/>
    <property type="molecule type" value="Genomic_DNA"/>
</dbReference>
<dbReference type="GO" id="GO:0006508">
    <property type="term" value="P:proteolysis"/>
    <property type="evidence" value="ECO:0007669"/>
    <property type="project" value="UniProtKB-KW"/>
</dbReference>
<evidence type="ECO:0000256" key="4">
    <source>
        <dbReference type="ARBA" id="ARBA00022723"/>
    </source>
</evidence>
<feature type="binding site" evidence="8">
    <location>
        <position position="178"/>
    </location>
    <ligand>
        <name>Zn(2+)</name>
        <dbReference type="ChEBI" id="CHEBI:29105"/>
        <label>1</label>
    </ligand>
</feature>
<feature type="binding site" evidence="8">
    <location>
        <position position="178"/>
    </location>
    <ligand>
        <name>Zn(2+)</name>
        <dbReference type="ChEBI" id="CHEBI:29105"/>
        <label>2</label>
    </ligand>
</feature>
<evidence type="ECO:0000256" key="5">
    <source>
        <dbReference type="ARBA" id="ARBA00022801"/>
    </source>
</evidence>
<evidence type="ECO:0000256" key="2">
    <source>
        <dbReference type="ARBA" id="ARBA00022438"/>
    </source>
</evidence>
<feature type="binding site" evidence="8">
    <location>
        <position position="233"/>
    </location>
    <ligand>
        <name>Zn(2+)</name>
        <dbReference type="ChEBI" id="CHEBI:29105"/>
        <label>1</label>
    </ligand>
</feature>
<dbReference type="InterPro" id="IPR051464">
    <property type="entry name" value="Peptidase_M42_aminopept"/>
</dbReference>
<feature type="binding site" evidence="8">
    <location>
        <position position="211"/>
    </location>
    <ligand>
        <name>Zn(2+)</name>
        <dbReference type="ChEBI" id="CHEBI:29105"/>
        <label>2</label>
    </ligand>
</feature>
<proteinExistence type="inferred from homology"/>
<evidence type="ECO:0000256" key="3">
    <source>
        <dbReference type="ARBA" id="ARBA00022670"/>
    </source>
</evidence>
<reference evidence="9 10" key="1">
    <citation type="submission" date="2016-11" db="EMBL/GenBank/DDBJ databases">
        <authorList>
            <person name="Jaros S."/>
            <person name="Januszkiewicz K."/>
            <person name="Wedrychowicz H."/>
        </authorList>
    </citation>
    <scope>NUCLEOTIDE SEQUENCE [LARGE SCALE GENOMIC DNA]</scope>
    <source>
        <strain evidence="9 10">DSM 13106</strain>
    </source>
</reference>